<dbReference type="Gene3D" id="3.40.50.300">
    <property type="entry name" value="P-loop containing nucleotide triphosphate hydrolases"/>
    <property type="match status" value="2"/>
</dbReference>
<dbReference type="PANTHER" id="PTHR43776">
    <property type="entry name" value="TRANSPORT ATP-BINDING PROTEIN"/>
    <property type="match status" value="1"/>
</dbReference>
<sequence>MSLLNVSHLTVSTASGRDLVKDITFALDVGEKLGIIGESGSGKTLTSYAILGLLAENLHATGSATFAERELIGAPEKEVAPLRGDRISIVFQEPLTALNPLKRVGKQVDEVMLLHGTADKATAAQRTKDLFAECSLPERAYEAFPHELSGGQRQRALIAMAVANNPDLLICDEPTTALDVTVQQQIVDLISRLTEQRGTAVLFISHDIGLVSHVCDSLIVMKDGHLVEKGATSTLISSPAHPYTAGLVAATDLTARDENGEFYTVSTADTYVPGVKKGVSAAPTETATAVTETAETESAEAETAASTHGPAPIIVAENVSKVFTSKKLFHPAVENTALSDVSLTVTQGMQLGIVGESGSGKSTFLRLLSGLITPTSGTITLHGKPVDPRTVGRSVQMVFQDPRGSLDPRMTVGRSIAEPGDVSRARVEEVLAEVGLDPSAADKYPHEFSGGQRQRISIARALSVHPEVLLADEAVSALDVSVRAQILNLLQRLSREYGLTTVFVSHDLGVIHEICSDVAVFQGGRIVERGSSDAVYTNPQHAYTQQLLDSRLTLTTS</sequence>
<dbReference type="OrthoDB" id="8036461at2"/>
<evidence type="ECO:0000256" key="4">
    <source>
        <dbReference type="ARBA" id="ARBA00022840"/>
    </source>
</evidence>
<dbReference type="AlphaFoldDB" id="A0A7T4JW39"/>
<keyword evidence="2" id="KW-0813">Transport</keyword>
<feature type="domain" description="ABC transporter" evidence="5">
    <location>
        <begin position="314"/>
        <end position="548"/>
    </location>
</feature>
<dbReference type="EMBL" id="CP069534">
    <property type="protein sequence ID" value="QRP69956.1"/>
    <property type="molecule type" value="Genomic_DNA"/>
</dbReference>
<dbReference type="Proteomes" id="UP000617681">
    <property type="component" value="Chromosome"/>
</dbReference>
<dbReference type="InterPro" id="IPR003593">
    <property type="entry name" value="AAA+_ATPase"/>
</dbReference>
<dbReference type="InterPro" id="IPR027417">
    <property type="entry name" value="P-loop_NTPase"/>
</dbReference>
<dbReference type="NCBIfam" id="NF008453">
    <property type="entry name" value="PRK11308.1"/>
    <property type="match status" value="2"/>
</dbReference>
<evidence type="ECO:0000313" key="8">
    <source>
        <dbReference type="Proteomes" id="UP000596145"/>
    </source>
</evidence>
<organism evidence="6 8">
    <name type="scientific">Corynebacterium glucuronolyticum</name>
    <dbReference type="NCBI Taxonomy" id="39791"/>
    <lineage>
        <taxon>Bacteria</taxon>
        <taxon>Bacillati</taxon>
        <taxon>Actinomycetota</taxon>
        <taxon>Actinomycetes</taxon>
        <taxon>Mycobacteriales</taxon>
        <taxon>Corynebacteriaceae</taxon>
        <taxon>Corynebacterium</taxon>
    </lineage>
</organism>
<dbReference type="CDD" id="cd03257">
    <property type="entry name" value="ABC_NikE_OppD_transporters"/>
    <property type="match status" value="2"/>
</dbReference>
<evidence type="ECO:0000259" key="5">
    <source>
        <dbReference type="PROSITE" id="PS50893"/>
    </source>
</evidence>
<dbReference type="GO" id="GO:0055085">
    <property type="term" value="P:transmembrane transport"/>
    <property type="evidence" value="ECO:0007669"/>
    <property type="project" value="UniProtKB-ARBA"/>
</dbReference>
<evidence type="ECO:0000313" key="6">
    <source>
        <dbReference type="EMBL" id="QQB47492.1"/>
    </source>
</evidence>
<protein>
    <submittedName>
        <fullName evidence="6">ABC transporter ATP-binding protein</fullName>
    </submittedName>
</protein>
<dbReference type="GO" id="GO:0016887">
    <property type="term" value="F:ATP hydrolysis activity"/>
    <property type="evidence" value="ECO:0007669"/>
    <property type="project" value="InterPro"/>
</dbReference>
<evidence type="ECO:0000256" key="1">
    <source>
        <dbReference type="ARBA" id="ARBA00005417"/>
    </source>
</evidence>
<dbReference type="PANTHER" id="PTHR43776:SF7">
    <property type="entry name" value="D,D-DIPEPTIDE TRANSPORT ATP-BINDING PROTEIN DDPF-RELATED"/>
    <property type="match status" value="1"/>
</dbReference>
<dbReference type="InterPro" id="IPR017871">
    <property type="entry name" value="ABC_transporter-like_CS"/>
</dbReference>
<dbReference type="Proteomes" id="UP000596145">
    <property type="component" value="Chromosome"/>
</dbReference>
<dbReference type="GO" id="GO:0015833">
    <property type="term" value="P:peptide transport"/>
    <property type="evidence" value="ECO:0007669"/>
    <property type="project" value="InterPro"/>
</dbReference>
<dbReference type="SUPFAM" id="SSF52540">
    <property type="entry name" value="P-loop containing nucleoside triphosphate hydrolases"/>
    <property type="match status" value="2"/>
</dbReference>
<dbReference type="SMART" id="SM00382">
    <property type="entry name" value="AAA"/>
    <property type="match status" value="2"/>
</dbReference>
<accession>A0A7T4JW39</accession>
<gene>
    <name evidence="6" type="ORF">I6I10_06335</name>
    <name evidence="7" type="ORF">I6J21_09150</name>
</gene>
<reference evidence="6 8" key="1">
    <citation type="submission" date="2020-12" db="EMBL/GenBank/DDBJ databases">
        <title>FDA dAtabase for Regulatory Grade micrObial Sequences (FDA-ARGOS): Supporting development and validation of Infectious Disease Dx tests.</title>
        <authorList>
            <person name="Sproer C."/>
            <person name="Gronow S."/>
            <person name="Severitt S."/>
            <person name="Schroder I."/>
            <person name="Tallon L."/>
            <person name="Sadzewicz L."/>
            <person name="Zhao X."/>
            <person name="Boylan J."/>
            <person name="Ott S."/>
            <person name="Bowen H."/>
            <person name="Vavikolanu K."/>
            <person name="Mehta A."/>
            <person name="Aluvathingal J."/>
            <person name="Nadendla S."/>
            <person name="Lowell S."/>
            <person name="Myers T."/>
            <person name="Yan Y."/>
            <person name="Sichtig H."/>
        </authorList>
    </citation>
    <scope>NUCLEOTIDE SEQUENCE [LARGE SCALE GENOMIC DNA]</scope>
    <source>
        <strain evidence="6 8">FDAARGOS_1053</strain>
        <strain evidence="7">FDAARGOS_1191</strain>
    </source>
</reference>
<dbReference type="RefSeq" id="WP_005395348.1">
    <property type="nucleotide sequence ID" value="NZ_CP066007.1"/>
</dbReference>
<dbReference type="InterPro" id="IPR003439">
    <property type="entry name" value="ABC_transporter-like_ATP-bd"/>
</dbReference>
<keyword evidence="4 6" id="KW-0067">ATP-binding</keyword>
<proteinExistence type="inferred from homology"/>
<dbReference type="PROSITE" id="PS00211">
    <property type="entry name" value="ABC_TRANSPORTER_1"/>
    <property type="match status" value="2"/>
</dbReference>
<feature type="domain" description="ABC transporter" evidence="5">
    <location>
        <begin position="4"/>
        <end position="248"/>
    </location>
</feature>
<dbReference type="InterPro" id="IPR050319">
    <property type="entry name" value="ABC_transp_ATP-bind"/>
</dbReference>
<dbReference type="EMBL" id="CP066007">
    <property type="protein sequence ID" value="QQB47492.1"/>
    <property type="molecule type" value="Genomic_DNA"/>
</dbReference>
<dbReference type="InterPro" id="IPR013563">
    <property type="entry name" value="Oligopep_ABC_C"/>
</dbReference>
<evidence type="ECO:0000313" key="7">
    <source>
        <dbReference type="EMBL" id="QRP69956.1"/>
    </source>
</evidence>
<keyword evidence="3" id="KW-0547">Nucleotide-binding</keyword>
<dbReference type="GO" id="GO:0005524">
    <property type="term" value="F:ATP binding"/>
    <property type="evidence" value="ECO:0007669"/>
    <property type="project" value="UniProtKB-KW"/>
</dbReference>
<dbReference type="Pfam" id="PF08352">
    <property type="entry name" value="oligo_HPY"/>
    <property type="match status" value="2"/>
</dbReference>
<evidence type="ECO:0000256" key="3">
    <source>
        <dbReference type="ARBA" id="ARBA00022741"/>
    </source>
</evidence>
<dbReference type="PROSITE" id="PS50893">
    <property type="entry name" value="ABC_TRANSPORTER_2"/>
    <property type="match status" value="2"/>
</dbReference>
<dbReference type="GeneID" id="92760646"/>
<comment type="similarity">
    <text evidence="1">Belongs to the ABC transporter superfamily.</text>
</comment>
<evidence type="ECO:0000256" key="2">
    <source>
        <dbReference type="ARBA" id="ARBA00022448"/>
    </source>
</evidence>
<name>A0A7T4JW39_9CORY</name>
<dbReference type="Pfam" id="PF00005">
    <property type="entry name" value="ABC_tran"/>
    <property type="match status" value="2"/>
</dbReference>